<comment type="caution">
    <text evidence="1">The sequence shown here is derived from an EMBL/GenBank/DDBJ whole genome shotgun (WGS) entry which is preliminary data.</text>
</comment>
<accession>A0A1J4JKW7</accession>
<keyword evidence="2" id="KW-1185">Reference proteome</keyword>
<organism evidence="1 2">
    <name type="scientific">Tritrichomonas foetus</name>
    <dbReference type="NCBI Taxonomy" id="1144522"/>
    <lineage>
        <taxon>Eukaryota</taxon>
        <taxon>Metamonada</taxon>
        <taxon>Parabasalia</taxon>
        <taxon>Tritrichomonadida</taxon>
        <taxon>Tritrichomonadidae</taxon>
        <taxon>Tritrichomonas</taxon>
    </lineage>
</organism>
<evidence type="ECO:0000313" key="1">
    <source>
        <dbReference type="EMBL" id="OHS97908.1"/>
    </source>
</evidence>
<gene>
    <name evidence="1" type="ORF">TRFO_35783</name>
</gene>
<evidence type="ECO:0000313" key="2">
    <source>
        <dbReference type="Proteomes" id="UP000179807"/>
    </source>
</evidence>
<protein>
    <submittedName>
        <fullName evidence="1">Uncharacterized protein</fullName>
    </submittedName>
</protein>
<dbReference type="GeneID" id="94845159"/>
<dbReference type="VEuPathDB" id="TrichDB:TRFO_35783"/>
<reference evidence="1" key="1">
    <citation type="submission" date="2016-10" db="EMBL/GenBank/DDBJ databases">
        <authorList>
            <person name="Benchimol M."/>
            <person name="Almeida L.G."/>
            <person name="Vasconcelos A.T."/>
            <person name="Perreira-Neves A."/>
            <person name="Rosa I.A."/>
            <person name="Tasca T."/>
            <person name="Bogo M.R."/>
            <person name="de Souza W."/>
        </authorList>
    </citation>
    <scope>NUCLEOTIDE SEQUENCE [LARGE SCALE GENOMIC DNA]</scope>
    <source>
        <strain evidence="1">K</strain>
    </source>
</reference>
<proteinExistence type="predicted"/>
<name>A0A1J4JKW7_9EUKA</name>
<dbReference type="EMBL" id="MLAK01001086">
    <property type="protein sequence ID" value="OHS97908.1"/>
    <property type="molecule type" value="Genomic_DNA"/>
</dbReference>
<sequence>MQGHFTTLTEAITSVFRQEETSLLSLDRICQSLSKPELCINTNNGVVSCSSISRRRISSILSSSDIFVRAGPPRSCMWALRPSNPLFLSDGALTSCINQILTDNGPLTIEMILEKGDLSGATVEILNDFLTSHSNDYELNHGNIWWFTNQPLPKRMSFDSVINALLQAFEILNRDASIEEINWILCLSTLPQCKRISRRKISRELSRRPDLFTHISRAKYSLLKKTQFLPIPFPQLNLPVLTEENNFDILFDMIPKIDILPDWQIPHCETPPVCTTDFFDPNEFFSIGFVGSFD</sequence>
<dbReference type="RefSeq" id="XP_068351045.1">
    <property type="nucleotide sequence ID" value="XM_068510455.1"/>
</dbReference>
<dbReference type="Proteomes" id="UP000179807">
    <property type="component" value="Unassembled WGS sequence"/>
</dbReference>
<dbReference type="OrthoDB" id="10450374at2759"/>
<dbReference type="AlphaFoldDB" id="A0A1J4JKW7"/>